<feature type="domain" description="C2H2-type" evidence="3">
    <location>
        <begin position="34"/>
        <end position="64"/>
    </location>
</feature>
<gene>
    <name evidence="4" type="ORF">N1851_032358</name>
</gene>
<feature type="region of interest" description="Disordered" evidence="2">
    <location>
        <begin position="609"/>
        <end position="639"/>
    </location>
</feature>
<dbReference type="PANTHER" id="PTHR31025:SF27">
    <property type="entry name" value="SI:CH211-193K19.2-RELATED"/>
    <property type="match status" value="1"/>
</dbReference>
<dbReference type="PROSITE" id="PS50157">
    <property type="entry name" value="ZINC_FINGER_C2H2_2"/>
    <property type="match status" value="1"/>
</dbReference>
<dbReference type="EMBL" id="JAOPHQ010006136">
    <property type="protein sequence ID" value="KAK0132750.1"/>
    <property type="molecule type" value="Genomic_DNA"/>
</dbReference>
<name>A0AA47M347_MERPO</name>
<organism evidence="4 5">
    <name type="scientific">Merluccius polli</name>
    <name type="common">Benguela hake</name>
    <name type="synonym">Merluccius cadenati</name>
    <dbReference type="NCBI Taxonomy" id="89951"/>
    <lineage>
        <taxon>Eukaryota</taxon>
        <taxon>Metazoa</taxon>
        <taxon>Chordata</taxon>
        <taxon>Craniata</taxon>
        <taxon>Vertebrata</taxon>
        <taxon>Euteleostomi</taxon>
        <taxon>Actinopterygii</taxon>
        <taxon>Neopterygii</taxon>
        <taxon>Teleostei</taxon>
        <taxon>Neoteleostei</taxon>
        <taxon>Acanthomorphata</taxon>
        <taxon>Zeiogadaria</taxon>
        <taxon>Gadariae</taxon>
        <taxon>Gadiformes</taxon>
        <taxon>Gadoidei</taxon>
        <taxon>Merlucciidae</taxon>
        <taxon>Merluccius</taxon>
    </lineage>
</organism>
<evidence type="ECO:0000313" key="4">
    <source>
        <dbReference type="EMBL" id="KAK0132750.1"/>
    </source>
</evidence>
<keyword evidence="5" id="KW-1185">Reference proteome</keyword>
<evidence type="ECO:0000256" key="2">
    <source>
        <dbReference type="SAM" id="MobiDB-lite"/>
    </source>
</evidence>
<dbReference type="PANTHER" id="PTHR31025">
    <property type="entry name" value="SI:CH211-196P9.1-RELATED"/>
    <property type="match status" value="1"/>
</dbReference>
<keyword evidence="1" id="KW-0862">Zinc</keyword>
<dbReference type="InterPro" id="IPR013087">
    <property type="entry name" value="Znf_C2H2_type"/>
</dbReference>
<accession>A0AA47M347</accession>
<comment type="caution">
    <text evidence="4">The sequence shown here is derived from an EMBL/GenBank/DDBJ whole genome shotgun (WGS) entry which is preliminary data.</text>
</comment>
<protein>
    <recommendedName>
        <fullName evidence="3">C2H2-type domain-containing protein</fullName>
    </recommendedName>
</protein>
<evidence type="ECO:0000256" key="1">
    <source>
        <dbReference type="PROSITE-ProRule" id="PRU00042"/>
    </source>
</evidence>
<evidence type="ECO:0000313" key="5">
    <source>
        <dbReference type="Proteomes" id="UP001174136"/>
    </source>
</evidence>
<dbReference type="PROSITE" id="PS00028">
    <property type="entry name" value="ZINC_FINGER_C2H2_1"/>
    <property type="match status" value="1"/>
</dbReference>
<evidence type="ECO:0000259" key="3">
    <source>
        <dbReference type="PROSITE" id="PS50157"/>
    </source>
</evidence>
<dbReference type="Gene3D" id="3.30.160.60">
    <property type="entry name" value="Classic Zinc Finger"/>
    <property type="match status" value="1"/>
</dbReference>
<dbReference type="SMART" id="SM00355">
    <property type="entry name" value="ZnF_C2H2"/>
    <property type="match status" value="3"/>
</dbReference>
<dbReference type="Proteomes" id="UP001174136">
    <property type="component" value="Unassembled WGS sequence"/>
</dbReference>
<sequence length="888" mass="101205">MWKCKECGVTKSQRSELLKLYKLQHNHFGRRRGYPCTYSTCPCSFTTWNALKSHLSRSHPRLNPQKDQQTTLRCLLCEYKQHSTLKDYLQHLGQHLKNYETRLSYFNVTTGFPPDIAHDLFEGIIPVEIALCLAVFIKSIAYLDSKISEHRLRLREVFPDQRILPKHHYVEHYPKLIEQFGPLVELWTMRFEAKHSFFKRVVRHTNCFKNVLLSLSRRHQFHMAHQLHLYSLPTQTLEVRKVSSIPIDVLHEEISHAVKQKHPNLDLLCMAEDVTYEAYNYRKGMIISHGELADSSMAGKKSVKLLVCLSQDDKRKLLLPNGIPKSVEELVDDVRRACGLRGNFRIQYQDKDFGDTFVNLTSTGDLEDLCTIKVIPLPDEDAAPAQTQTAVNVSLSSDEAFSISGETDDTAKSVEELVDDVRRACGLRGNFRIQYQDKDFGDTFVNLTSTGDLEDLCTIKVIPLPDEDAAPAQTQTAVNVSLSSDEAFSISGETDDTLILSSSSSSSSRTEQWPKEFPIPSFSYDTEVQLERGNAAFKANGTRLTVNPRMKSDILEKVSDLIYKYKAYPKSYHFCEVSEALIKKHPCLAEPGSWNGCYGWTQRLKTRMGNLPTDDTHPAKNVKRPKRGEANHVPSYPAGETADNLELERQVLLKEVKKRNNGRIIREKMAKTFALRRQEIVEKQPRVEELQERWPAIFQEEEINAEFLRITTVPLQPRFLAGLDKHSSQLLQVIRKKGGAVGEKIRSILKPLDQGVDLNIRRECLLKSLVIYLGEDVSHLIKEYLVVQKEEAKAELENAAMAIFVLRDDDALSPPMDIGLVVDGVEVLNDLSSIASSCAMLFGLTYALNLSYPVELKYTFETFQKIIMDIESRQMSRRIQNLSAKLHE</sequence>
<keyword evidence="1" id="KW-0863">Zinc-finger</keyword>
<keyword evidence="1" id="KW-0479">Metal-binding</keyword>
<reference evidence="4" key="1">
    <citation type="journal article" date="2023" name="Front. Mar. Sci.">
        <title>A new Merluccius polli reference genome to investigate the effects of global change in West African waters.</title>
        <authorList>
            <person name="Mateo J.L."/>
            <person name="Blanco-Fernandez C."/>
            <person name="Garcia-Vazquez E."/>
            <person name="Machado-Schiaffino G."/>
        </authorList>
    </citation>
    <scope>NUCLEOTIDE SEQUENCE</scope>
    <source>
        <strain evidence="4">C29</strain>
        <tissue evidence="4">Fin</tissue>
    </source>
</reference>
<proteinExistence type="predicted"/>
<dbReference type="AlphaFoldDB" id="A0AA47M347"/>
<dbReference type="GO" id="GO:0008270">
    <property type="term" value="F:zinc ion binding"/>
    <property type="evidence" value="ECO:0007669"/>
    <property type="project" value="UniProtKB-KW"/>
</dbReference>